<proteinExistence type="predicted"/>
<evidence type="ECO:0000256" key="1">
    <source>
        <dbReference type="SAM" id="Phobius"/>
    </source>
</evidence>
<evidence type="ECO:0000313" key="3">
    <source>
        <dbReference type="Proteomes" id="UP000252519"/>
    </source>
</evidence>
<feature type="transmembrane region" description="Helical" evidence="1">
    <location>
        <begin position="18"/>
        <end position="39"/>
    </location>
</feature>
<dbReference type="EMBL" id="JOJR01000218">
    <property type="protein sequence ID" value="RCN41884.1"/>
    <property type="molecule type" value="Genomic_DNA"/>
</dbReference>
<gene>
    <name evidence="2" type="ORF">ANCCAN_12157</name>
</gene>
<comment type="caution">
    <text evidence="2">The sequence shown here is derived from an EMBL/GenBank/DDBJ whole genome shotgun (WGS) entry which is preliminary data.</text>
</comment>
<dbReference type="Proteomes" id="UP000252519">
    <property type="component" value="Unassembled WGS sequence"/>
</dbReference>
<keyword evidence="1" id="KW-0812">Transmembrane</keyword>
<accession>A0A368GBW2</accession>
<name>A0A368GBW2_ANCCA</name>
<keyword evidence="1" id="KW-0472">Membrane</keyword>
<reference evidence="2 3" key="1">
    <citation type="submission" date="2014-10" db="EMBL/GenBank/DDBJ databases">
        <title>Draft genome of the hookworm Ancylostoma caninum.</title>
        <authorList>
            <person name="Mitreva M."/>
        </authorList>
    </citation>
    <scope>NUCLEOTIDE SEQUENCE [LARGE SCALE GENOMIC DNA]</scope>
    <source>
        <strain evidence="2 3">Baltimore</strain>
    </source>
</reference>
<dbReference type="OrthoDB" id="10488516at2759"/>
<dbReference type="AlphaFoldDB" id="A0A368GBW2"/>
<sequence length="74" mass="8579">MLACFHTAVFAKTVVGRFFLTIVAWETWLMSPQIIVIIVQKEYRIPYLKLLGRKVERLPAQSMTQTCSKCTVHH</sequence>
<evidence type="ECO:0000313" key="2">
    <source>
        <dbReference type="EMBL" id="RCN41884.1"/>
    </source>
</evidence>
<protein>
    <recommendedName>
        <fullName evidence="4">7TM GPCR serpentine receptor class x (Srx) domain-containing protein</fullName>
    </recommendedName>
</protein>
<organism evidence="2 3">
    <name type="scientific">Ancylostoma caninum</name>
    <name type="common">Dog hookworm</name>
    <dbReference type="NCBI Taxonomy" id="29170"/>
    <lineage>
        <taxon>Eukaryota</taxon>
        <taxon>Metazoa</taxon>
        <taxon>Ecdysozoa</taxon>
        <taxon>Nematoda</taxon>
        <taxon>Chromadorea</taxon>
        <taxon>Rhabditida</taxon>
        <taxon>Rhabditina</taxon>
        <taxon>Rhabditomorpha</taxon>
        <taxon>Strongyloidea</taxon>
        <taxon>Ancylostomatidae</taxon>
        <taxon>Ancylostomatinae</taxon>
        <taxon>Ancylostoma</taxon>
    </lineage>
</organism>
<keyword evidence="1" id="KW-1133">Transmembrane helix</keyword>
<evidence type="ECO:0008006" key="4">
    <source>
        <dbReference type="Google" id="ProtNLM"/>
    </source>
</evidence>
<keyword evidence="3" id="KW-1185">Reference proteome</keyword>